<dbReference type="Proteomes" id="UP000827176">
    <property type="component" value="Segment"/>
</dbReference>
<name>A0AAE8Y207_9CAUD</name>
<gene>
    <name evidence="1" type="ORF">HRTV-28_gp65</name>
</gene>
<evidence type="ECO:0000313" key="2">
    <source>
        <dbReference type="Proteomes" id="UP000827176"/>
    </source>
</evidence>
<organism evidence="1 2">
    <name type="scientific">Halorubrum tailed virus 28</name>
    <dbReference type="NCBI Taxonomy" id="2878009"/>
    <lineage>
        <taxon>Viruses</taxon>
        <taxon>Duplodnaviria</taxon>
        <taxon>Heunggongvirae</taxon>
        <taxon>Uroviricota</taxon>
        <taxon>Caudoviricetes</taxon>
        <taxon>Suolaviridae</taxon>
        <taxon>Pormufvirus</taxon>
        <taxon>Pormufvirus salinum</taxon>
        <taxon>Pormufvirus HRTV28</taxon>
    </lineage>
</organism>
<accession>A0AAE8Y207</accession>
<sequence length="66" mass="7919">MNHRRPPAGIFARETRDTSDEYAEHRIKNTDDPDYLTAMIEAEAARDEPRQYRIGWMNQRLQEVRE</sequence>
<dbReference type="EMBL" id="MZ334528">
    <property type="protein sequence ID" value="UBF23503.1"/>
    <property type="molecule type" value="Genomic_DNA"/>
</dbReference>
<proteinExistence type="predicted"/>
<evidence type="ECO:0000313" key="1">
    <source>
        <dbReference type="EMBL" id="UBF23503.1"/>
    </source>
</evidence>
<protein>
    <submittedName>
        <fullName evidence="1">Uncharacterized protein</fullName>
    </submittedName>
</protein>
<keyword evidence="2" id="KW-1185">Reference proteome</keyword>
<reference evidence="1" key="1">
    <citation type="submission" date="2021-05" db="EMBL/GenBank/DDBJ databases">
        <title>Diversity, taxonomy and evolution of archaeal viruses of the class Caudoviricetes.</title>
        <authorList>
            <person name="Liu Y."/>
            <person name="Demina T.A."/>
            <person name="Roux S."/>
            <person name="Aiewsakun P."/>
            <person name="Kazlauskas D."/>
            <person name="Simmonds P."/>
            <person name="Prangishvili D."/>
            <person name="Oksanen H.M."/>
            <person name="Krupovic M."/>
        </authorList>
    </citation>
    <scope>NUCLEOTIDE SEQUENCE</scope>
    <source>
        <strain evidence="1">HRTV-28/28</strain>
    </source>
</reference>